<feature type="domain" description="EF-hand" evidence="2">
    <location>
        <begin position="64"/>
        <end position="99"/>
    </location>
</feature>
<name>A0A0D3IZ94_EMIH1</name>
<dbReference type="GO" id="GO:0005509">
    <property type="term" value="F:calcium ion binding"/>
    <property type="evidence" value="ECO:0007669"/>
    <property type="project" value="InterPro"/>
</dbReference>
<dbReference type="RefSeq" id="XP_005769008.1">
    <property type="nucleotide sequence ID" value="XM_005768951.1"/>
</dbReference>
<evidence type="ECO:0000313" key="4">
    <source>
        <dbReference type="Proteomes" id="UP000013827"/>
    </source>
</evidence>
<protein>
    <recommendedName>
        <fullName evidence="2">EF-hand domain-containing protein</fullName>
    </recommendedName>
</protein>
<dbReference type="PROSITE" id="PS50222">
    <property type="entry name" value="EF_HAND_2"/>
    <property type="match status" value="1"/>
</dbReference>
<sequence length="124" mass="14091">MWRLPAAHRAASARLTPLTRFARSLCLAKGEASDAWHLLRPERKLGDLAALRESFDKLDLDNSGKIDLDEAMIASADLNSDGQIDFEEYKKIVGYSENRRATPDYANQTRIYSSMDEAWRQTRS</sequence>
<reference evidence="3" key="2">
    <citation type="submission" date="2024-10" db="UniProtKB">
        <authorList>
            <consortium name="EnsemblProtists"/>
        </authorList>
    </citation>
    <scope>IDENTIFICATION</scope>
</reference>
<evidence type="ECO:0000313" key="3">
    <source>
        <dbReference type="EnsemblProtists" id="EOD16579"/>
    </source>
</evidence>
<dbReference type="Gene3D" id="1.10.238.10">
    <property type="entry name" value="EF-hand"/>
    <property type="match status" value="1"/>
</dbReference>
<proteinExistence type="predicted"/>
<evidence type="ECO:0000259" key="2">
    <source>
        <dbReference type="PROSITE" id="PS50222"/>
    </source>
</evidence>
<dbReference type="SUPFAM" id="SSF47473">
    <property type="entry name" value="EF-hand"/>
    <property type="match status" value="1"/>
</dbReference>
<dbReference type="RefSeq" id="XP_005794491.1">
    <property type="nucleotide sequence ID" value="XM_005794434.1"/>
</dbReference>
<reference evidence="4" key="1">
    <citation type="journal article" date="2013" name="Nature">
        <title>Pan genome of the phytoplankton Emiliania underpins its global distribution.</title>
        <authorList>
            <person name="Read B.A."/>
            <person name="Kegel J."/>
            <person name="Klute M.J."/>
            <person name="Kuo A."/>
            <person name="Lefebvre S.C."/>
            <person name="Maumus F."/>
            <person name="Mayer C."/>
            <person name="Miller J."/>
            <person name="Monier A."/>
            <person name="Salamov A."/>
            <person name="Young J."/>
            <person name="Aguilar M."/>
            <person name="Claverie J.M."/>
            <person name="Frickenhaus S."/>
            <person name="Gonzalez K."/>
            <person name="Herman E.K."/>
            <person name="Lin Y.C."/>
            <person name="Napier J."/>
            <person name="Ogata H."/>
            <person name="Sarno A.F."/>
            <person name="Shmutz J."/>
            <person name="Schroeder D."/>
            <person name="de Vargas C."/>
            <person name="Verret F."/>
            <person name="von Dassow P."/>
            <person name="Valentin K."/>
            <person name="Van de Peer Y."/>
            <person name="Wheeler G."/>
            <person name="Dacks J.B."/>
            <person name="Delwiche C.F."/>
            <person name="Dyhrman S.T."/>
            <person name="Glockner G."/>
            <person name="John U."/>
            <person name="Richards T."/>
            <person name="Worden A.Z."/>
            <person name="Zhang X."/>
            <person name="Grigoriev I.V."/>
            <person name="Allen A.E."/>
            <person name="Bidle K."/>
            <person name="Borodovsky M."/>
            <person name="Bowler C."/>
            <person name="Brownlee C."/>
            <person name="Cock J.M."/>
            <person name="Elias M."/>
            <person name="Gladyshev V.N."/>
            <person name="Groth M."/>
            <person name="Guda C."/>
            <person name="Hadaegh A."/>
            <person name="Iglesias-Rodriguez M.D."/>
            <person name="Jenkins J."/>
            <person name="Jones B.M."/>
            <person name="Lawson T."/>
            <person name="Leese F."/>
            <person name="Lindquist E."/>
            <person name="Lobanov A."/>
            <person name="Lomsadze A."/>
            <person name="Malik S.B."/>
            <person name="Marsh M.E."/>
            <person name="Mackinder L."/>
            <person name="Mock T."/>
            <person name="Mueller-Roeber B."/>
            <person name="Pagarete A."/>
            <person name="Parker M."/>
            <person name="Probert I."/>
            <person name="Quesneville H."/>
            <person name="Raines C."/>
            <person name="Rensing S.A."/>
            <person name="Riano-Pachon D.M."/>
            <person name="Richier S."/>
            <person name="Rokitta S."/>
            <person name="Shiraiwa Y."/>
            <person name="Soanes D.M."/>
            <person name="van der Giezen M."/>
            <person name="Wahlund T.M."/>
            <person name="Williams B."/>
            <person name="Wilson W."/>
            <person name="Wolfe G."/>
            <person name="Wurch L.L."/>
        </authorList>
    </citation>
    <scope>NUCLEOTIDE SEQUENCE</scope>
</reference>
<dbReference type="Pfam" id="PF13202">
    <property type="entry name" value="EF-hand_5"/>
    <property type="match status" value="2"/>
</dbReference>
<organism evidence="3 4">
    <name type="scientific">Emiliania huxleyi (strain CCMP1516)</name>
    <dbReference type="NCBI Taxonomy" id="280463"/>
    <lineage>
        <taxon>Eukaryota</taxon>
        <taxon>Haptista</taxon>
        <taxon>Haptophyta</taxon>
        <taxon>Prymnesiophyceae</taxon>
        <taxon>Isochrysidales</taxon>
        <taxon>Noelaerhabdaceae</taxon>
        <taxon>Emiliania</taxon>
    </lineage>
</organism>
<dbReference type="PROSITE" id="PS00018">
    <property type="entry name" value="EF_HAND_1"/>
    <property type="match status" value="1"/>
</dbReference>
<dbReference type="GeneID" id="17287332"/>
<keyword evidence="4" id="KW-1185">Reference proteome</keyword>
<dbReference type="AlphaFoldDB" id="A0A0D3IZ94"/>
<dbReference type="InterPro" id="IPR018247">
    <property type="entry name" value="EF_Hand_1_Ca_BS"/>
</dbReference>
<dbReference type="EnsemblProtists" id="EOD16579">
    <property type="protein sequence ID" value="EOD16579"/>
    <property type="gene ID" value="EMIHUDRAFT_244957"/>
</dbReference>
<dbReference type="Proteomes" id="UP000013827">
    <property type="component" value="Unassembled WGS sequence"/>
</dbReference>
<dbReference type="InterPro" id="IPR011992">
    <property type="entry name" value="EF-hand-dom_pair"/>
</dbReference>
<keyword evidence="1" id="KW-0106">Calcium</keyword>
<dbReference type="EnsemblProtists" id="EOD42062">
    <property type="protein sequence ID" value="EOD42062"/>
    <property type="gene ID" value="EMIHUDRAFT_194755"/>
</dbReference>
<dbReference type="KEGG" id="ehx:EMIHUDRAFT_194755"/>
<dbReference type="InterPro" id="IPR002048">
    <property type="entry name" value="EF_hand_dom"/>
</dbReference>
<dbReference type="CDD" id="cd00051">
    <property type="entry name" value="EFh"/>
    <property type="match status" value="1"/>
</dbReference>
<dbReference type="PaxDb" id="2903-EOD16579"/>
<dbReference type="HOGENOM" id="CLU_2008229_0_0_1"/>
<dbReference type="GeneID" id="17262727"/>
<evidence type="ECO:0000256" key="1">
    <source>
        <dbReference type="ARBA" id="ARBA00022837"/>
    </source>
</evidence>
<dbReference type="KEGG" id="ehx:EMIHUDRAFT_244957"/>
<accession>A0A0D3IZ94</accession>